<dbReference type="PANTHER" id="PTHR36028">
    <property type="entry name" value="OSJNBB0050O03.8 PROTEIN"/>
    <property type="match status" value="1"/>
</dbReference>
<proteinExistence type="predicted"/>
<keyword evidence="1" id="KW-0812">Transmembrane</keyword>
<reference evidence="2" key="3">
    <citation type="submission" date="2018-09" db="EMBL/GenBank/DDBJ databases">
        <authorList>
            <person name="Harrison J."/>
            <person name="Moore K.A."/>
            <person name="Paszkiewicz K."/>
            <person name="Jones T."/>
            <person name="Grant M."/>
            <person name="Ambacheew D."/>
            <person name="Muzemil S."/>
            <person name="Studholme D."/>
        </authorList>
    </citation>
    <scope>NUCLEOTIDE SEQUENCE</scope>
</reference>
<dbReference type="Proteomes" id="UP000290560">
    <property type="component" value="Unassembled WGS sequence"/>
</dbReference>
<evidence type="ECO:0000313" key="2">
    <source>
        <dbReference type="EMBL" id="RRT35871.1"/>
    </source>
</evidence>
<sequence length="55" mass="5866">MALPGPYSGVSTLAFVARASAVTFGLVYGSVKLSYLQVLSPFLRSFPDVNRTILS</sequence>
<evidence type="ECO:0000313" key="3">
    <source>
        <dbReference type="EMBL" id="RZR74447.1"/>
    </source>
</evidence>
<dbReference type="AlphaFoldDB" id="A0A444G3P2"/>
<dbReference type="EMBL" id="AMZH03024383">
    <property type="protein sequence ID" value="RRT35871.1"/>
    <property type="molecule type" value="Genomic_DNA"/>
</dbReference>
<protein>
    <submittedName>
        <fullName evidence="2">Uncharacterized protein</fullName>
    </submittedName>
</protein>
<reference evidence="2 4" key="1">
    <citation type="journal article" date="2014" name="Agronomy (Basel)">
        <title>A Draft Genome Sequence for Ensete ventricosum, the Drought-Tolerant Tree Against Hunger.</title>
        <authorList>
            <person name="Harrison J."/>
            <person name="Moore K.A."/>
            <person name="Paszkiewicz K."/>
            <person name="Jones T."/>
            <person name="Grant M."/>
            <person name="Ambacheew D."/>
            <person name="Muzemil S."/>
            <person name="Studholme D.J."/>
        </authorList>
    </citation>
    <scope>NUCLEOTIDE SEQUENCE [LARGE SCALE GENOMIC DNA]</scope>
</reference>
<evidence type="ECO:0000313" key="4">
    <source>
        <dbReference type="Proteomes" id="UP000287651"/>
    </source>
</evidence>
<reference evidence="3" key="2">
    <citation type="journal article" date="2018" name="Data Brief">
        <title>Genome sequence data from 17 accessions of Ensete ventricosum, a staple food crop for millions in Ethiopia.</title>
        <authorList>
            <person name="Yemataw Z."/>
            <person name="Muzemil S."/>
            <person name="Ambachew D."/>
            <person name="Tripathi L."/>
            <person name="Tesfaye K."/>
            <person name="Chala A."/>
            <person name="Farbos A."/>
            <person name="O'Neill P."/>
            <person name="Moore K."/>
            <person name="Grant M."/>
            <person name="Studholme D.J."/>
        </authorList>
    </citation>
    <scope>NUCLEOTIDE SEQUENCE [LARGE SCALE GENOMIC DNA]</scope>
    <source>
        <tissue evidence="3">Leaf</tissue>
    </source>
</reference>
<feature type="transmembrane region" description="Helical" evidence="1">
    <location>
        <begin position="12"/>
        <end position="31"/>
    </location>
</feature>
<keyword evidence="1" id="KW-1133">Transmembrane helix</keyword>
<accession>A0A444G3P2</accession>
<evidence type="ECO:0000256" key="1">
    <source>
        <dbReference type="SAM" id="Phobius"/>
    </source>
</evidence>
<dbReference type="PANTHER" id="PTHR36028:SF2">
    <property type="entry name" value="ATP SYNTHASE SUBUNIT E, MITOCHONDRIAL"/>
    <property type="match status" value="1"/>
</dbReference>
<gene>
    <name evidence="2" type="ORF">B296_00049211</name>
    <name evidence="3" type="ORF">BHM03_00037142</name>
</gene>
<organism evidence="2 4">
    <name type="scientific">Ensete ventricosum</name>
    <name type="common">Abyssinian banana</name>
    <name type="synonym">Musa ensete</name>
    <dbReference type="NCBI Taxonomy" id="4639"/>
    <lineage>
        <taxon>Eukaryota</taxon>
        <taxon>Viridiplantae</taxon>
        <taxon>Streptophyta</taxon>
        <taxon>Embryophyta</taxon>
        <taxon>Tracheophyta</taxon>
        <taxon>Spermatophyta</taxon>
        <taxon>Magnoliopsida</taxon>
        <taxon>Liliopsida</taxon>
        <taxon>Zingiberales</taxon>
        <taxon>Musaceae</taxon>
        <taxon>Ensete</taxon>
    </lineage>
</organism>
<keyword evidence="1" id="KW-0472">Membrane</keyword>
<name>A0A444G3P2_ENSVE</name>
<dbReference type="EMBL" id="KV876250">
    <property type="protein sequence ID" value="RZR74447.1"/>
    <property type="molecule type" value="Genomic_DNA"/>
</dbReference>
<dbReference type="Proteomes" id="UP000287651">
    <property type="component" value="Unassembled WGS sequence"/>
</dbReference>